<feature type="transmembrane region" description="Helical" evidence="5">
    <location>
        <begin position="71"/>
        <end position="92"/>
    </location>
</feature>
<keyword evidence="3 5" id="KW-1133">Transmembrane helix</keyword>
<gene>
    <name evidence="6" type="ORF">HINF_LOCUS64567</name>
    <name evidence="7" type="ORF">HINF_LOCUS68645</name>
</gene>
<keyword evidence="2 5" id="KW-0812">Transmembrane</keyword>
<dbReference type="Pfam" id="PF04193">
    <property type="entry name" value="PQ-loop"/>
    <property type="match status" value="1"/>
</dbReference>
<feature type="transmembrane region" description="Helical" evidence="5">
    <location>
        <begin position="112"/>
        <end position="135"/>
    </location>
</feature>
<proteinExistence type="predicted"/>
<comment type="caution">
    <text evidence="6">The sequence shown here is derived from an EMBL/GenBank/DDBJ whole genome shotgun (WGS) entry which is preliminary data.</text>
</comment>
<organism evidence="6 8">
    <name type="scientific">Hexamita inflata</name>
    <dbReference type="NCBI Taxonomy" id="28002"/>
    <lineage>
        <taxon>Eukaryota</taxon>
        <taxon>Metamonada</taxon>
        <taxon>Diplomonadida</taxon>
        <taxon>Hexamitidae</taxon>
        <taxon>Hexamitinae</taxon>
        <taxon>Hexamita</taxon>
    </lineage>
</organism>
<evidence type="ECO:0000313" key="7">
    <source>
        <dbReference type="EMBL" id="CAL6096890.1"/>
    </source>
</evidence>
<comment type="subcellular location">
    <subcellularLocation>
        <location evidence="1">Membrane</location>
        <topology evidence="1">Multi-pass membrane protein</topology>
    </subcellularLocation>
</comment>
<name>A0ABP1LNU8_9EUKA</name>
<dbReference type="InterPro" id="IPR006603">
    <property type="entry name" value="PQ-loop_rpt"/>
</dbReference>
<evidence type="ECO:0000256" key="5">
    <source>
        <dbReference type="SAM" id="Phobius"/>
    </source>
</evidence>
<dbReference type="EMBL" id="CAXDID020000415">
    <property type="protein sequence ID" value="CAL6089082.1"/>
    <property type="molecule type" value="Genomic_DNA"/>
</dbReference>
<sequence>MIQYKIPPLMKRDPCCAEIGTCNTNPYDYSEHLQNYSTIIVIFGFIILFLIIVSLIPMISKICTNKQVSGISFTMLLLVCYSLWFQIVSYIMQDFSKIMACSNSFSKCFNNLIPLYQISYQFVIFLLLMVTFMFYELQGKYSYGRWNCFFLFTM</sequence>
<keyword evidence="4 5" id="KW-0472">Membrane</keyword>
<dbReference type="Proteomes" id="UP001642409">
    <property type="component" value="Unassembled WGS sequence"/>
</dbReference>
<feature type="transmembrane region" description="Helical" evidence="5">
    <location>
        <begin position="36"/>
        <end position="59"/>
    </location>
</feature>
<evidence type="ECO:0000256" key="4">
    <source>
        <dbReference type="ARBA" id="ARBA00023136"/>
    </source>
</evidence>
<accession>A0ABP1LNU8</accession>
<keyword evidence="8" id="KW-1185">Reference proteome</keyword>
<reference evidence="6 8" key="1">
    <citation type="submission" date="2024-07" db="EMBL/GenBank/DDBJ databases">
        <authorList>
            <person name="Akdeniz Z."/>
        </authorList>
    </citation>
    <scope>NUCLEOTIDE SEQUENCE [LARGE SCALE GENOMIC DNA]</scope>
</reference>
<evidence type="ECO:0000313" key="8">
    <source>
        <dbReference type="Proteomes" id="UP001642409"/>
    </source>
</evidence>
<evidence type="ECO:0000256" key="2">
    <source>
        <dbReference type="ARBA" id="ARBA00022692"/>
    </source>
</evidence>
<dbReference type="EMBL" id="CAXDID020000489">
    <property type="protein sequence ID" value="CAL6096890.1"/>
    <property type="molecule type" value="Genomic_DNA"/>
</dbReference>
<protein>
    <submittedName>
        <fullName evidence="6">PQ_loop repeat-containing protein</fullName>
    </submittedName>
</protein>
<evidence type="ECO:0000256" key="3">
    <source>
        <dbReference type="ARBA" id="ARBA00022989"/>
    </source>
</evidence>
<evidence type="ECO:0000313" key="6">
    <source>
        <dbReference type="EMBL" id="CAL6089082.1"/>
    </source>
</evidence>
<evidence type="ECO:0000256" key="1">
    <source>
        <dbReference type="ARBA" id="ARBA00004141"/>
    </source>
</evidence>